<evidence type="ECO:0000256" key="1">
    <source>
        <dbReference type="SAM" id="Phobius"/>
    </source>
</evidence>
<protein>
    <submittedName>
        <fullName evidence="2">DUF6142 family protein</fullName>
    </submittedName>
</protein>
<evidence type="ECO:0000313" key="3">
    <source>
        <dbReference type="Proteomes" id="UP001470288"/>
    </source>
</evidence>
<keyword evidence="1" id="KW-1133">Transmembrane helix</keyword>
<dbReference type="RefSeq" id="WP_117496418.1">
    <property type="nucleotide sequence ID" value="NZ_JBBMFC010000005.1"/>
</dbReference>
<evidence type="ECO:0000313" key="2">
    <source>
        <dbReference type="EMBL" id="MEQ2578061.1"/>
    </source>
</evidence>
<feature type="transmembrane region" description="Helical" evidence="1">
    <location>
        <begin position="21"/>
        <end position="42"/>
    </location>
</feature>
<feature type="transmembrane region" description="Helical" evidence="1">
    <location>
        <begin position="48"/>
        <end position="68"/>
    </location>
</feature>
<sequence>MKKRKIKFTDKKHSRNGILSTILGAVSAGLLFCLLAAAYLTSGQAGKAVAVLGLLAFFVACAGAWYGVLGRREEDSYRLFPDLGIGINGLLLVGFVMIYIMGW</sequence>
<feature type="transmembrane region" description="Helical" evidence="1">
    <location>
        <begin position="80"/>
        <end position="101"/>
    </location>
</feature>
<reference evidence="2 3" key="1">
    <citation type="submission" date="2024-03" db="EMBL/GenBank/DDBJ databases">
        <title>Human intestinal bacterial collection.</title>
        <authorList>
            <person name="Pauvert C."/>
            <person name="Hitch T.C.A."/>
            <person name="Clavel T."/>
        </authorList>
    </citation>
    <scope>NUCLEOTIDE SEQUENCE [LARGE SCALE GENOMIC DNA]</scope>
    <source>
        <strain evidence="2 3">CLA-AA-H78B</strain>
    </source>
</reference>
<keyword evidence="1" id="KW-0472">Membrane</keyword>
<comment type="caution">
    <text evidence="2">The sequence shown here is derived from an EMBL/GenBank/DDBJ whole genome shotgun (WGS) entry which is preliminary data.</text>
</comment>
<organism evidence="2 3">
    <name type="scientific">Hominiventricola aquisgranensis</name>
    <dbReference type="NCBI Taxonomy" id="3133164"/>
    <lineage>
        <taxon>Bacteria</taxon>
        <taxon>Bacillati</taxon>
        <taxon>Bacillota</taxon>
        <taxon>Clostridia</taxon>
        <taxon>Lachnospirales</taxon>
        <taxon>Lachnospiraceae</taxon>
        <taxon>Hominiventricola</taxon>
    </lineage>
</organism>
<name>A0ABV1HYP5_9FIRM</name>
<dbReference type="Pfam" id="PF19639">
    <property type="entry name" value="DUF6142"/>
    <property type="match status" value="1"/>
</dbReference>
<proteinExistence type="predicted"/>
<keyword evidence="1" id="KW-0812">Transmembrane</keyword>
<dbReference type="Proteomes" id="UP001470288">
    <property type="component" value="Unassembled WGS sequence"/>
</dbReference>
<dbReference type="InterPro" id="IPR046140">
    <property type="entry name" value="DUF6142"/>
</dbReference>
<keyword evidence="3" id="KW-1185">Reference proteome</keyword>
<gene>
    <name evidence="2" type="ORF">WMO62_04270</name>
</gene>
<accession>A0ABV1HYP5</accession>
<dbReference type="EMBL" id="JBBMFC010000005">
    <property type="protein sequence ID" value="MEQ2578061.1"/>
    <property type="molecule type" value="Genomic_DNA"/>
</dbReference>